<dbReference type="EMBL" id="VBOZ01000036">
    <property type="protein sequence ID" value="TMQ62731.1"/>
    <property type="molecule type" value="Genomic_DNA"/>
</dbReference>
<dbReference type="InterPro" id="IPR002696">
    <property type="entry name" value="Membr_insert_effic_factor_YidD"/>
</dbReference>
<gene>
    <name evidence="2" type="primary">yidD</name>
    <name evidence="2" type="ORF">E6K79_11785</name>
</gene>
<keyword evidence="1" id="KW-1003">Cell membrane</keyword>
<comment type="function">
    <text evidence="1">Could be involved in insertion of integral membrane proteins into the membrane.</text>
</comment>
<comment type="similarity">
    <text evidence="1">Belongs to the UPF0161 family.</text>
</comment>
<evidence type="ECO:0000313" key="2">
    <source>
        <dbReference type="EMBL" id="TMQ62731.1"/>
    </source>
</evidence>
<evidence type="ECO:0000313" key="3">
    <source>
        <dbReference type="Proteomes" id="UP000317691"/>
    </source>
</evidence>
<keyword evidence="1" id="KW-0472">Membrane</keyword>
<organism evidence="2 3">
    <name type="scientific">Eiseniibacteriota bacterium</name>
    <dbReference type="NCBI Taxonomy" id="2212470"/>
    <lineage>
        <taxon>Bacteria</taxon>
        <taxon>Candidatus Eiseniibacteriota</taxon>
    </lineage>
</organism>
<dbReference type="GO" id="GO:0005886">
    <property type="term" value="C:plasma membrane"/>
    <property type="evidence" value="ECO:0007669"/>
    <property type="project" value="UniProtKB-SubCell"/>
</dbReference>
<dbReference type="HAMAP" id="MF_00386">
    <property type="entry name" value="UPF0161_YidD"/>
    <property type="match status" value="1"/>
</dbReference>
<dbReference type="Pfam" id="PF01809">
    <property type="entry name" value="YidD"/>
    <property type="match status" value="1"/>
</dbReference>
<dbReference type="PANTHER" id="PTHR33383:SF1">
    <property type="entry name" value="MEMBRANE PROTEIN INSERTION EFFICIENCY FACTOR-RELATED"/>
    <property type="match status" value="1"/>
</dbReference>
<dbReference type="AlphaFoldDB" id="A0A538TGJ5"/>
<evidence type="ECO:0000256" key="1">
    <source>
        <dbReference type="HAMAP-Rule" id="MF_00386"/>
    </source>
</evidence>
<accession>A0A538TGJ5</accession>
<proteinExistence type="inferred from homology"/>
<dbReference type="Proteomes" id="UP000317691">
    <property type="component" value="Unassembled WGS sequence"/>
</dbReference>
<comment type="caution">
    <text evidence="2">The sequence shown here is derived from an EMBL/GenBank/DDBJ whole genome shotgun (WGS) entry which is preliminary data.</text>
</comment>
<comment type="subcellular location">
    <subcellularLocation>
        <location evidence="1">Cell membrane</location>
        <topology evidence="1">Peripheral membrane protein</topology>
        <orientation evidence="1">Cytoplasmic side</orientation>
    </subcellularLocation>
</comment>
<reference evidence="2 3" key="1">
    <citation type="journal article" date="2019" name="Nat. Microbiol.">
        <title>Mediterranean grassland soil C-N compound turnover is dependent on rainfall and depth, and is mediated by genomically divergent microorganisms.</title>
        <authorList>
            <person name="Diamond S."/>
            <person name="Andeer P.F."/>
            <person name="Li Z."/>
            <person name="Crits-Christoph A."/>
            <person name="Burstein D."/>
            <person name="Anantharaman K."/>
            <person name="Lane K.R."/>
            <person name="Thomas B.C."/>
            <person name="Pan C."/>
            <person name="Northen T.R."/>
            <person name="Banfield J.F."/>
        </authorList>
    </citation>
    <scope>NUCLEOTIDE SEQUENCE [LARGE SCALE GENOMIC DNA]</scope>
    <source>
        <strain evidence="2">WS_9</strain>
    </source>
</reference>
<dbReference type="NCBIfam" id="TIGR00278">
    <property type="entry name" value="membrane protein insertion efficiency factor YidD"/>
    <property type="match status" value="1"/>
</dbReference>
<name>A0A538TGJ5_UNCEI</name>
<sequence length="69" mass="7706">MTALLIFFVRAYRAMISVVLPRACRFEPSCSVYAEEALTRHGALSGFGLALRRILRCHPFHPGGYDPVP</sequence>
<dbReference type="PANTHER" id="PTHR33383">
    <property type="entry name" value="MEMBRANE PROTEIN INSERTION EFFICIENCY FACTOR-RELATED"/>
    <property type="match status" value="1"/>
</dbReference>
<dbReference type="SMART" id="SM01234">
    <property type="entry name" value="Haemolytic"/>
    <property type="match status" value="1"/>
</dbReference>
<protein>
    <recommendedName>
        <fullName evidence="1">Putative membrane protein insertion efficiency factor</fullName>
    </recommendedName>
</protein>